<dbReference type="RefSeq" id="WP_270085822.1">
    <property type="nucleotide sequence ID" value="NZ_CP115300.1"/>
</dbReference>
<name>A0ABY7PGF1_9ACTN</name>
<dbReference type="Proteomes" id="UP001212326">
    <property type="component" value="Chromosome"/>
</dbReference>
<proteinExistence type="predicted"/>
<organism evidence="1 2">
    <name type="scientific">Streptomyces camelliae</name>
    <dbReference type="NCBI Taxonomy" id="3004093"/>
    <lineage>
        <taxon>Bacteria</taxon>
        <taxon>Bacillati</taxon>
        <taxon>Actinomycetota</taxon>
        <taxon>Actinomycetes</taxon>
        <taxon>Kitasatosporales</taxon>
        <taxon>Streptomycetaceae</taxon>
        <taxon>Streptomyces</taxon>
    </lineage>
</organism>
<sequence length="64" mass="6425">MRTRTRASVVAAAANGARPASWVSTGPDGTGYAGGLLFDAADARNGVAASTSYDGGRTRTHTTP</sequence>
<accession>A0ABY7PGF1</accession>
<reference evidence="1 2" key="1">
    <citation type="submission" date="2022-12" db="EMBL/GenBank/DDBJ databases">
        <authorList>
            <person name="Mo P."/>
        </authorList>
    </citation>
    <scope>NUCLEOTIDE SEQUENCE [LARGE SCALE GENOMIC DNA]</scope>
    <source>
        <strain evidence="1 2">HUAS 2-6</strain>
    </source>
</reference>
<evidence type="ECO:0000313" key="2">
    <source>
        <dbReference type="Proteomes" id="UP001212326"/>
    </source>
</evidence>
<dbReference type="EMBL" id="CP115300">
    <property type="protein sequence ID" value="WBO68590.1"/>
    <property type="molecule type" value="Genomic_DNA"/>
</dbReference>
<evidence type="ECO:0000313" key="1">
    <source>
        <dbReference type="EMBL" id="WBO68590.1"/>
    </source>
</evidence>
<keyword evidence="2" id="KW-1185">Reference proteome</keyword>
<gene>
    <name evidence="1" type="ORF">O1G22_40160</name>
</gene>
<protein>
    <submittedName>
        <fullName evidence="1">Uncharacterized protein</fullName>
    </submittedName>
</protein>